<evidence type="ECO:0000313" key="6">
    <source>
        <dbReference type="Proteomes" id="UP000578531"/>
    </source>
</evidence>
<evidence type="ECO:0000313" key="5">
    <source>
        <dbReference type="EMBL" id="KAF6233480.1"/>
    </source>
</evidence>
<proteinExistence type="predicted"/>
<gene>
    <name evidence="5" type="ORF">HO173_008412</name>
</gene>
<evidence type="ECO:0000256" key="1">
    <source>
        <dbReference type="ARBA" id="ARBA00004123"/>
    </source>
</evidence>
<evidence type="ECO:0000256" key="4">
    <source>
        <dbReference type="ARBA" id="ARBA00023242"/>
    </source>
</evidence>
<keyword evidence="6" id="KW-1185">Reference proteome</keyword>
<comment type="subcellular location">
    <subcellularLocation>
        <location evidence="2">Cytoplasm</location>
    </subcellularLocation>
    <subcellularLocation>
        <location evidence="1">Nucleus</location>
    </subcellularLocation>
</comment>
<organism evidence="5 6">
    <name type="scientific">Letharia columbiana</name>
    <dbReference type="NCBI Taxonomy" id="112416"/>
    <lineage>
        <taxon>Eukaryota</taxon>
        <taxon>Fungi</taxon>
        <taxon>Dikarya</taxon>
        <taxon>Ascomycota</taxon>
        <taxon>Pezizomycotina</taxon>
        <taxon>Lecanoromycetes</taxon>
        <taxon>OSLEUM clade</taxon>
        <taxon>Lecanoromycetidae</taxon>
        <taxon>Lecanorales</taxon>
        <taxon>Lecanorineae</taxon>
        <taxon>Parmeliaceae</taxon>
        <taxon>Letharia</taxon>
    </lineage>
</organism>
<dbReference type="PANTHER" id="PTHR31250">
    <property type="entry name" value="IQ DOMAIN-CONTAINING PROTEIN IQM3"/>
    <property type="match status" value="1"/>
</dbReference>
<dbReference type="PANTHER" id="PTHR31250:SF27">
    <property type="entry name" value="IQ DOMAIN-CONTAINING PROTEIN IQM5"/>
    <property type="match status" value="1"/>
</dbReference>
<name>A0A8H6FRP3_9LECA</name>
<accession>A0A8H6FRP3</accession>
<dbReference type="GO" id="GO:0005634">
    <property type="term" value="C:nucleus"/>
    <property type="evidence" value="ECO:0007669"/>
    <property type="project" value="UniProtKB-SubCell"/>
</dbReference>
<dbReference type="AlphaFoldDB" id="A0A8H6FRP3"/>
<reference evidence="5 6" key="1">
    <citation type="journal article" date="2020" name="Genomics">
        <title>Complete, high-quality genomes from long-read metagenomic sequencing of two wolf lichen thalli reveals enigmatic genome architecture.</title>
        <authorList>
            <person name="McKenzie S.K."/>
            <person name="Walston R.F."/>
            <person name="Allen J.L."/>
        </authorList>
    </citation>
    <scope>NUCLEOTIDE SEQUENCE [LARGE SCALE GENOMIC DNA]</scope>
    <source>
        <strain evidence="5">WasteWater2</strain>
    </source>
</reference>
<sequence>MMVSDVEGFRKSHSAYFSAAEDTRDGSFVADTKNNLDDGIKQPGVFRHSNFLRGSRISAAGSITVKDGHLRILQPRLGHYRTPSHSLRNFIKSLQGRRVDMSMTAVGRSYAAMVGIETYMKTKGRLKGLKKGFQGLSFTKDGGEKREKRG</sequence>
<keyword evidence="4" id="KW-0539">Nucleus</keyword>
<evidence type="ECO:0000256" key="2">
    <source>
        <dbReference type="ARBA" id="ARBA00004496"/>
    </source>
</evidence>
<dbReference type="GeneID" id="59290068"/>
<protein>
    <submittedName>
        <fullName evidence="5">Uncharacterized protein</fullName>
    </submittedName>
</protein>
<dbReference type="GO" id="GO:0005737">
    <property type="term" value="C:cytoplasm"/>
    <property type="evidence" value="ECO:0007669"/>
    <property type="project" value="UniProtKB-SubCell"/>
</dbReference>
<dbReference type="RefSeq" id="XP_037162898.1">
    <property type="nucleotide sequence ID" value="XM_037310312.1"/>
</dbReference>
<dbReference type="OrthoDB" id="7344096at2759"/>
<comment type="caution">
    <text evidence="5">The sequence shown here is derived from an EMBL/GenBank/DDBJ whole genome shotgun (WGS) entry which is preliminary data.</text>
</comment>
<dbReference type="Proteomes" id="UP000578531">
    <property type="component" value="Unassembled WGS sequence"/>
</dbReference>
<dbReference type="InterPro" id="IPR044159">
    <property type="entry name" value="IQM"/>
</dbReference>
<evidence type="ECO:0000256" key="3">
    <source>
        <dbReference type="ARBA" id="ARBA00022490"/>
    </source>
</evidence>
<dbReference type="EMBL" id="JACCJC010000038">
    <property type="protein sequence ID" value="KAF6233480.1"/>
    <property type="molecule type" value="Genomic_DNA"/>
</dbReference>
<keyword evidence="3" id="KW-0963">Cytoplasm</keyword>